<keyword evidence="2" id="KW-1003">Cell membrane</keyword>
<dbReference type="InterPro" id="IPR002293">
    <property type="entry name" value="AA/rel_permease1"/>
</dbReference>
<dbReference type="PANTHER" id="PTHR42770:SF18">
    <property type="entry name" value="ARGININE_AGMATINE ANTIPORTER"/>
    <property type="match status" value="1"/>
</dbReference>
<name>A0A1A6AIZ6_9CLOT</name>
<feature type="transmembrane region" description="Helical" evidence="6">
    <location>
        <begin position="317"/>
        <end position="338"/>
    </location>
</feature>
<dbReference type="EMBL" id="LROS01000075">
    <property type="protein sequence ID" value="OBR90041.1"/>
    <property type="molecule type" value="Genomic_DNA"/>
</dbReference>
<dbReference type="GO" id="GO:0005886">
    <property type="term" value="C:plasma membrane"/>
    <property type="evidence" value="ECO:0007669"/>
    <property type="project" value="UniProtKB-SubCell"/>
</dbReference>
<evidence type="ECO:0000256" key="1">
    <source>
        <dbReference type="ARBA" id="ARBA00004651"/>
    </source>
</evidence>
<feature type="transmembrane region" description="Helical" evidence="6">
    <location>
        <begin position="157"/>
        <end position="174"/>
    </location>
</feature>
<evidence type="ECO:0000256" key="2">
    <source>
        <dbReference type="ARBA" id="ARBA00022475"/>
    </source>
</evidence>
<accession>A0A1A6AIZ6</accession>
<evidence type="ECO:0000313" key="8">
    <source>
        <dbReference type="Proteomes" id="UP000093954"/>
    </source>
</evidence>
<dbReference type="GO" id="GO:0022857">
    <property type="term" value="F:transmembrane transporter activity"/>
    <property type="evidence" value="ECO:0007669"/>
    <property type="project" value="InterPro"/>
</dbReference>
<evidence type="ECO:0000256" key="4">
    <source>
        <dbReference type="ARBA" id="ARBA00022989"/>
    </source>
</evidence>
<dbReference type="Gene3D" id="1.20.1740.10">
    <property type="entry name" value="Amino acid/polyamine transporter I"/>
    <property type="match status" value="1"/>
</dbReference>
<keyword evidence="4 6" id="KW-1133">Transmembrane helix</keyword>
<gene>
    <name evidence="7" type="primary">steT_2</name>
    <name evidence="7" type="ORF">CLRAG_36480</name>
</gene>
<feature type="transmembrane region" description="Helical" evidence="6">
    <location>
        <begin position="399"/>
        <end position="417"/>
    </location>
</feature>
<feature type="transmembrane region" description="Helical" evidence="6">
    <location>
        <begin position="41"/>
        <end position="65"/>
    </location>
</feature>
<evidence type="ECO:0000313" key="7">
    <source>
        <dbReference type="EMBL" id="OBR90041.1"/>
    </source>
</evidence>
<dbReference type="InterPro" id="IPR050367">
    <property type="entry name" value="APC_superfamily"/>
</dbReference>
<feature type="transmembrane region" description="Helical" evidence="6">
    <location>
        <begin position="125"/>
        <end position="145"/>
    </location>
</feature>
<feature type="transmembrane region" description="Helical" evidence="6">
    <location>
        <begin position="186"/>
        <end position="208"/>
    </location>
</feature>
<dbReference type="AlphaFoldDB" id="A0A1A6AIZ6"/>
<keyword evidence="3 6" id="KW-0812">Transmembrane</keyword>
<feature type="transmembrane region" description="Helical" evidence="6">
    <location>
        <begin position="92"/>
        <end position="113"/>
    </location>
</feature>
<comment type="caution">
    <text evidence="7">The sequence shown here is derived from an EMBL/GenBank/DDBJ whole genome shotgun (WGS) entry which is preliminary data.</text>
</comment>
<protein>
    <submittedName>
        <fullName evidence="7">Serine/threonine exchanger SteT</fullName>
    </submittedName>
</protein>
<feature type="transmembrane region" description="Helical" evidence="6">
    <location>
        <begin position="220"/>
        <end position="246"/>
    </location>
</feature>
<keyword evidence="8" id="KW-1185">Reference proteome</keyword>
<keyword evidence="5 6" id="KW-0472">Membrane</keyword>
<dbReference type="Pfam" id="PF13520">
    <property type="entry name" value="AA_permease_2"/>
    <property type="match status" value="1"/>
</dbReference>
<organism evidence="7 8">
    <name type="scientific">Clostridium ragsdalei P11</name>
    <dbReference type="NCBI Taxonomy" id="1353534"/>
    <lineage>
        <taxon>Bacteria</taxon>
        <taxon>Bacillati</taxon>
        <taxon>Bacillota</taxon>
        <taxon>Clostridia</taxon>
        <taxon>Eubacteriales</taxon>
        <taxon>Clostridiaceae</taxon>
        <taxon>Clostridium</taxon>
    </lineage>
</organism>
<feature type="transmembrane region" description="Helical" evidence="6">
    <location>
        <begin position="266"/>
        <end position="284"/>
    </location>
</feature>
<feature type="transmembrane region" description="Helical" evidence="6">
    <location>
        <begin position="7"/>
        <end position="29"/>
    </location>
</feature>
<evidence type="ECO:0000256" key="6">
    <source>
        <dbReference type="SAM" id="Phobius"/>
    </source>
</evidence>
<feature type="transmembrane region" description="Helical" evidence="6">
    <location>
        <begin position="374"/>
        <end position="393"/>
    </location>
</feature>
<dbReference type="PIRSF" id="PIRSF006060">
    <property type="entry name" value="AA_transporter"/>
    <property type="match status" value="1"/>
</dbReference>
<dbReference type="RefSeq" id="WP_065079689.1">
    <property type="nucleotide sequence ID" value="NZ_LROS01000075.1"/>
</dbReference>
<evidence type="ECO:0000256" key="3">
    <source>
        <dbReference type="ARBA" id="ARBA00022692"/>
    </source>
</evidence>
<sequence>MNNKKKFGFWSIVLLGINGVIGSGIFLLPGKAYAVMGSKSIWAYVIDMILVLSMSLCFAEAAGLFDKAGGPYIYAKEAFGNFAGFEVGVMKWIVSIVAWATMAVAFPTALGAIWPQVAHGMMKNIIAISIILGLGIINILGIEIVKYLNNIATIAKLLPLILFIAIGIFFIKGGNYISTVPINSSALGSTLIVVFYAFTGFETIAVAAEDMDNPKKNLPIAIIITMVLASTIYVLIQVVSIGILGIQLAQSSTPVADAAKVFLGPLGKILVTIGTIISILGINISCSFNTPRSAVALSEGGVLPKVIRKKSRFGTPYIAIIITVCVAIPLVLTGSFIQLAAISVVSRFTQYIPTCLAIIMLRKKRPNEKSTFRVPFGPVLPILSVIASIWILTKATPKQLIWGLGALVICAPIYFIMKHYKVNNLSKNASV</sequence>
<evidence type="ECO:0000256" key="5">
    <source>
        <dbReference type="ARBA" id="ARBA00023136"/>
    </source>
</evidence>
<dbReference type="PATRIC" id="fig|1353534.3.peg.3711"/>
<proteinExistence type="predicted"/>
<reference evidence="7 8" key="1">
    <citation type="journal article" date="2012" name="Front. Microbiol.">
        <title>Draft Genome Sequence of the Virulent Strain 01-B526 of the Fish Pathogen Aeromonas salmonicida.</title>
        <authorList>
            <person name="Charette S.J."/>
            <person name="Brochu F."/>
            <person name="Boyle B."/>
            <person name="Filion G."/>
            <person name="Tanaka K.H."/>
            <person name="Derome N."/>
        </authorList>
    </citation>
    <scope>NUCLEOTIDE SEQUENCE [LARGE SCALE GENOMIC DNA]</scope>
    <source>
        <strain evidence="7 8">P11</strain>
    </source>
</reference>
<comment type="subcellular location">
    <subcellularLocation>
        <location evidence="1">Cell membrane</location>
        <topology evidence="1">Multi-pass membrane protein</topology>
    </subcellularLocation>
</comment>
<dbReference type="PANTHER" id="PTHR42770">
    <property type="entry name" value="AMINO ACID TRANSPORTER-RELATED"/>
    <property type="match status" value="1"/>
</dbReference>
<dbReference type="Proteomes" id="UP000093954">
    <property type="component" value="Unassembled WGS sequence"/>
</dbReference>